<evidence type="ECO:0000313" key="3">
    <source>
        <dbReference type="Proteomes" id="UP000031760"/>
    </source>
</evidence>
<dbReference type="AlphaFoldDB" id="W8VX43"/>
<keyword evidence="1" id="KW-0812">Transmembrane</keyword>
<evidence type="ECO:0008006" key="4">
    <source>
        <dbReference type="Google" id="ProtNLM"/>
    </source>
</evidence>
<dbReference type="STRING" id="1454201.NMS_1268"/>
<dbReference type="EMBL" id="AP014548">
    <property type="protein sequence ID" value="BAO55277.1"/>
    <property type="molecule type" value="Genomic_DNA"/>
</dbReference>
<feature type="transmembrane region" description="Helical" evidence="1">
    <location>
        <begin position="130"/>
        <end position="154"/>
    </location>
</feature>
<evidence type="ECO:0000256" key="1">
    <source>
        <dbReference type="SAM" id="Phobius"/>
    </source>
</evidence>
<proteinExistence type="predicted"/>
<protein>
    <recommendedName>
        <fullName evidence="4">DUF2254 domain-containing protein</fullName>
    </recommendedName>
</protein>
<keyword evidence="1" id="KW-0472">Membrane</keyword>
<name>W8VX43_9FLAO</name>
<dbReference type="OrthoDB" id="2955631at2"/>
<feature type="transmembrane region" description="Helical" evidence="1">
    <location>
        <begin position="12"/>
        <end position="35"/>
    </location>
</feature>
<dbReference type="RefSeq" id="WP_084217630.1">
    <property type="nucleotide sequence ID" value="NZ_AP014548.1"/>
</dbReference>
<keyword evidence="1" id="KW-1133">Transmembrane helix</keyword>
<gene>
    <name evidence="2" type="ORF">NMS_1268</name>
</gene>
<sequence length="384" mass="43320">MLSVFRRIYNSIALLPSGIALFFALLAIAMIWLPLESSNLPEFLKGLEVTGKSDVQFILAFIIGGIFTLTIFSYTMVMNVLNRSINNYSPRLIPLILSERNHQLILGFTSGTIIYSMILSIVVACDNTTVFPPLAAGLGVFMSIFCVFLFIYFIHSVSQSIHINYILKKSFDRSTRNLSELTELKKLGRFKEKPADLETWEVIKNSDCGYLQLLEIESLAQKAADAETDIWIDPIPGTFIFEDDILIRTSKALKQNWKKMDKQVSVDSRVPLELNETEIKHLVEVAVKASSPAINDPGTSLASIEYITQLIMNRAKVDLFNSYTINNKNYVYIPVISNEDLTYWCFVEMWNYMKADPILVPALKNSLQKIEGAGVDTSTIILQP</sequence>
<feature type="transmembrane region" description="Helical" evidence="1">
    <location>
        <begin position="55"/>
        <end position="81"/>
    </location>
</feature>
<keyword evidence="3" id="KW-1185">Reference proteome</keyword>
<dbReference type="Proteomes" id="UP000031760">
    <property type="component" value="Chromosome"/>
</dbReference>
<dbReference type="InterPro" id="IPR018723">
    <property type="entry name" value="DUF2254_membrane"/>
</dbReference>
<dbReference type="Pfam" id="PF10011">
    <property type="entry name" value="DUF2254"/>
    <property type="match status" value="1"/>
</dbReference>
<dbReference type="HOGENOM" id="CLU_032303_1_1_10"/>
<reference evidence="2 3" key="1">
    <citation type="journal article" date="2014" name="Proc. Natl. Acad. Sci. U.S.A.">
        <title>Functional characterization of flavobacteria rhodopsins reveals a unique class of light-driven chloride pump in bacteria.</title>
        <authorList>
            <person name="Yoshizawa S."/>
            <person name="Kumagai Y."/>
            <person name="Kim H."/>
            <person name="Ogura Y."/>
            <person name="Hayashi T."/>
            <person name="Iwasaki W."/>
            <person name="DeLong E.F."/>
            <person name="Kogure K."/>
        </authorList>
    </citation>
    <scope>NUCLEOTIDE SEQUENCE [LARGE SCALE GENOMIC DNA]</scope>
    <source>
        <strain evidence="2 3">S1-08</strain>
    </source>
</reference>
<accession>W8VX43</accession>
<organism evidence="2 3">
    <name type="scientific">Nonlabens marinus S1-08</name>
    <dbReference type="NCBI Taxonomy" id="1454201"/>
    <lineage>
        <taxon>Bacteria</taxon>
        <taxon>Pseudomonadati</taxon>
        <taxon>Bacteroidota</taxon>
        <taxon>Flavobacteriia</taxon>
        <taxon>Flavobacteriales</taxon>
        <taxon>Flavobacteriaceae</taxon>
        <taxon>Nonlabens</taxon>
    </lineage>
</organism>
<feature type="transmembrane region" description="Helical" evidence="1">
    <location>
        <begin position="102"/>
        <end position="124"/>
    </location>
</feature>
<evidence type="ECO:0000313" key="2">
    <source>
        <dbReference type="EMBL" id="BAO55277.1"/>
    </source>
</evidence>
<dbReference type="KEGG" id="nmf:NMS_1268"/>